<reference evidence="2 3" key="1">
    <citation type="journal article" date="2024" name="Nat. Commun.">
        <title>Phylogenomics reveals the evolutionary origins of lichenization in chlorophyte algae.</title>
        <authorList>
            <person name="Puginier C."/>
            <person name="Libourel C."/>
            <person name="Otte J."/>
            <person name="Skaloud P."/>
            <person name="Haon M."/>
            <person name="Grisel S."/>
            <person name="Petersen M."/>
            <person name="Berrin J.G."/>
            <person name="Delaux P.M."/>
            <person name="Dal Grande F."/>
            <person name="Keller J."/>
        </authorList>
    </citation>
    <scope>NUCLEOTIDE SEQUENCE [LARGE SCALE GENOMIC DNA]</scope>
    <source>
        <strain evidence="2 3">SAG 2145</strain>
    </source>
</reference>
<proteinExistence type="predicted"/>
<evidence type="ECO:0000313" key="2">
    <source>
        <dbReference type="EMBL" id="KAK9831233.1"/>
    </source>
</evidence>
<dbReference type="EMBL" id="JALJOS010000014">
    <property type="protein sequence ID" value="KAK9831233.1"/>
    <property type="molecule type" value="Genomic_DNA"/>
</dbReference>
<feature type="region of interest" description="Disordered" evidence="1">
    <location>
        <begin position="1"/>
        <end position="36"/>
    </location>
</feature>
<name>A0AAW1RC77_9CHLO</name>
<evidence type="ECO:0000313" key="3">
    <source>
        <dbReference type="Proteomes" id="UP001438707"/>
    </source>
</evidence>
<feature type="compositionally biased region" description="Basic residues" evidence="1">
    <location>
        <begin position="22"/>
        <end position="31"/>
    </location>
</feature>
<keyword evidence="3" id="KW-1185">Reference proteome</keyword>
<gene>
    <name evidence="2" type="ORF">WJX74_008558</name>
</gene>
<accession>A0AAW1RC77</accession>
<feature type="region of interest" description="Disordered" evidence="1">
    <location>
        <begin position="68"/>
        <end position="93"/>
    </location>
</feature>
<evidence type="ECO:0000256" key="1">
    <source>
        <dbReference type="SAM" id="MobiDB-lite"/>
    </source>
</evidence>
<protein>
    <recommendedName>
        <fullName evidence="4">Leydig cell tumor 10 kDa protein homolog</fullName>
    </recommendedName>
</protein>
<comment type="caution">
    <text evidence="2">The sequence shown here is derived from an EMBL/GenBank/DDBJ whole genome shotgun (WGS) entry which is preliminary data.</text>
</comment>
<dbReference type="Proteomes" id="UP001438707">
    <property type="component" value="Unassembled WGS sequence"/>
</dbReference>
<organism evidence="2 3">
    <name type="scientific">Apatococcus lobatus</name>
    <dbReference type="NCBI Taxonomy" id="904363"/>
    <lineage>
        <taxon>Eukaryota</taxon>
        <taxon>Viridiplantae</taxon>
        <taxon>Chlorophyta</taxon>
        <taxon>core chlorophytes</taxon>
        <taxon>Trebouxiophyceae</taxon>
        <taxon>Chlorellales</taxon>
        <taxon>Chlorellaceae</taxon>
        <taxon>Apatococcus</taxon>
    </lineage>
</organism>
<dbReference type="Pfam" id="PF09495">
    <property type="entry name" value="DUF2462"/>
    <property type="match status" value="1"/>
</dbReference>
<dbReference type="InterPro" id="IPR019034">
    <property type="entry name" value="UPF0390"/>
</dbReference>
<sequence length="93" mass="10037">MAQKALFKSQKKQKAKAPPANRHGKVVKHKGGRAEAIPRSAKEKLAHLEQQGITKVINEKNEQAAAGRVGFSGRPLKTVKAAAQPPPPSKKKK</sequence>
<dbReference type="AlphaFoldDB" id="A0AAW1RC77"/>
<feature type="compositionally biased region" description="Pro residues" evidence="1">
    <location>
        <begin position="84"/>
        <end position="93"/>
    </location>
</feature>
<evidence type="ECO:0008006" key="4">
    <source>
        <dbReference type="Google" id="ProtNLM"/>
    </source>
</evidence>